<sequence length="446" mass="50081">MNISSTINPDLDTTGVKPKAKDVAILKANATKIDEPGHVWVSWNPSSESCDENQPACLKCKRHDVVCNYGPSIIKKISDRSDMGSSTAEEPGTDKIPDFPETAERRLQELTLLHHYTTNTSRTISFTTSTNYDQATIDMFTQTVPSIALTNVALLYSIYSISSFHLNHSTIAPSTSTSTGTSNPSFLTAYTYLDQTLRLHRQEIQHLTPLTADAICLTSSNLRICAFAMLQQRSRIPYTAPIDWLRINRGASMAFKAACLCIVLSRDVDVDFHNINPSEEALKKSVAWMFVRRMPVLADHSEIFVEANAGKFAHLLRRTEGDLASEEWDGEIEGAYRSTVCYLGYVYKHIEAKDDPATITRLLIGFPYFIEQRFVELVAEEQPRAMVLLAVVFALFVRIRKIWWIGNCGDKEVRGIFGMLGDEWGGVKEEIGDLVREGEEDVYEFL</sequence>
<evidence type="ECO:0000256" key="2">
    <source>
        <dbReference type="SAM" id="MobiDB-lite"/>
    </source>
</evidence>
<dbReference type="HOGENOM" id="CLU_024934_6_0_1"/>
<dbReference type="InterPro" id="IPR021858">
    <property type="entry name" value="Fun_TF"/>
</dbReference>
<reference evidence="3 4" key="1">
    <citation type="journal article" date="2014" name="Genome Announc.">
        <title>Draft genome sequence of Sclerotinia borealis, a psychrophilic plant pathogenic fungus.</title>
        <authorList>
            <person name="Mardanov A.V."/>
            <person name="Beletsky A.V."/>
            <person name="Kadnikov V.V."/>
            <person name="Ignatov A.N."/>
            <person name="Ravin N.V."/>
        </authorList>
    </citation>
    <scope>NUCLEOTIDE SEQUENCE [LARGE SCALE GENOMIC DNA]</scope>
    <source>
        <strain evidence="4">F-4157</strain>
    </source>
</reference>
<accession>W9CNM9</accession>
<evidence type="ECO:0000256" key="1">
    <source>
        <dbReference type="ARBA" id="ARBA00023242"/>
    </source>
</evidence>
<dbReference type="STRING" id="1432307.W9CNM9"/>
<dbReference type="Pfam" id="PF11951">
    <property type="entry name" value="Fungal_trans_2"/>
    <property type="match status" value="1"/>
</dbReference>
<keyword evidence="1" id="KW-0539">Nucleus</keyword>
<dbReference type="GO" id="GO:0001228">
    <property type="term" value="F:DNA-binding transcription activator activity, RNA polymerase II-specific"/>
    <property type="evidence" value="ECO:0007669"/>
    <property type="project" value="TreeGrafter"/>
</dbReference>
<gene>
    <name evidence="3" type="ORF">SBOR_2135</name>
</gene>
<name>W9CNM9_SCLBF</name>
<protein>
    <recommendedName>
        <fullName evidence="5">Zn(2)-C6 fungal-type domain-containing protein</fullName>
    </recommendedName>
</protein>
<dbReference type="AlphaFoldDB" id="W9CNM9"/>
<dbReference type="OrthoDB" id="3546279at2759"/>
<evidence type="ECO:0000313" key="4">
    <source>
        <dbReference type="Proteomes" id="UP000019487"/>
    </source>
</evidence>
<dbReference type="InterPro" id="IPR053157">
    <property type="entry name" value="Sterol_Uptake_Regulator"/>
</dbReference>
<dbReference type="EMBL" id="AYSA01000085">
    <property type="protein sequence ID" value="ESZ97446.1"/>
    <property type="molecule type" value="Genomic_DNA"/>
</dbReference>
<dbReference type="InterPro" id="IPR001138">
    <property type="entry name" value="Zn2Cys6_DnaBD"/>
</dbReference>
<dbReference type="PANTHER" id="PTHR47784:SF5">
    <property type="entry name" value="STEROL UPTAKE CONTROL PROTEIN 2"/>
    <property type="match status" value="1"/>
</dbReference>
<feature type="region of interest" description="Disordered" evidence="2">
    <location>
        <begin position="79"/>
        <end position="99"/>
    </location>
</feature>
<dbReference type="CDD" id="cd00067">
    <property type="entry name" value="GAL4"/>
    <property type="match status" value="1"/>
</dbReference>
<comment type="caution">
    <text evidence="3">The sequence shown here is derived from an EMBL/GenBank/DDBJ whole genome shotgun (WGS) entry which is preliminary data.</text>
</comment>
<organism evidence="3 4">
    <name type="scientific">Sclerotinia borealis (strain F-4128)</name>
    <dbReference type="NCBI Taxonomy" id="1432307"/>
    <lineage>
        <taxon>Eukaryota</taxon>
        <taxon>Fungi</taxon>
        <taxon>Dikarya</taxon>
        <taxon>Ascomycota</taxon>
        <taxon>Pezizomycotina</taxon>
        <taxon>Leotiomycetes</taxon>
        <taxon>Helotiales</taxon>
        <taxon>Sclerotiniaceae</taxon>
        <taxon>Sclerotinia</taxon>
    </lineage>
</organism>
<dbReference type="Proteomes" id="UP000019487">
    <property type="component" value="Unassembled WGS sequence"/>
</dbReference>
<dbReference type="PANTHER" id="PTHR47784">
    <property type="entry name" value="STEROL UPTAKE CONTROL PROTEIN 2"/>
    <property type="match status" value="1"/>
</dbReference>
<evidence type="ECO:0000313" key="3">
    <source>
        <dbReference type="EMBL" id="ESZ97446.1"/>
    </source>
</evidence>
<proteinExistence type="predicted"/>
<dbReference type="GO" id="GO:0008270">
    <property type="term" value="F:zinc ion binding"/>
    <property type="evidence" value="ECO:0007669"/>
    <property type="project" value="InterPro"/>
</dbReference>
<keyword evidence="4" id="KW-1185">Reference proteome</keyword>
<evidence type="ECO:0008006" key="5">
    <source>
        <dbReference type="Google" id="ProtNLM"/>
    </source>
</evidence>